<gene>
    <name evidence="8" type="ORF">GCM10009765_67460</name>
</gene>
<feature type="transmembrane region" description="Helical" evidence="7">
    <location>
        <begin position="300"/>
        <end position="317"/>
    </location>
</feature>
<reference evidence="8 9" key="1">
    <citation type="journal article" date="2019" name="Int. J. Syst. Evol. Microbiol.">
        <title>The Global Catalogue of Microorganisms (GCM) 10K type strain sequencing project: providing services to taxonomists for standard genome sequencing and annotation.</title>
        <authorList>
            <consortium name="The Broad Institute Genomics Platform"/>
            <consortium name="The Broad Institute Genome Sequencing Center for Infectious Disease"/>
            <person name="Wu L."/>
            <person name="Ma J."/>
        </authorList>
    </citation>
    <scope>NUCLEOTIDE SEQUENCE [LARGE SCALE GENOMIC DNA]</scope>
    <source>
        <strain evidence="8 9">JCM 14718</strain>
    </source>
</reference>
<organism evidence="8 9">
    <name type="scientific">Fodinicola feengrottensis</name>
    <dbReference type="NCBI Taxonomy" id="435914"/>
    <lineage>
        <taxon>Bacteria</taxon>
        <taxon>Bacillati</taxon>
        <taxon>Actinomycetota</taxon>
        <taxon>Actinomycetes</taxon>
        <taxon>Mycobacteriales</taxon>
        <taxon>Fodinicola</taxon>
    </lineage>
</organism>
<evidence type="ECO:0000256" key="1">
    <source>
        <dbReference type="ARBA" id="ARBA00004651"/>
    </source>
</evidence>
<keyword evidence="9" id="KW-1185">Reference proteome</keyword>
<feature type="transmembrane region" description="Helical" evidence="7">
    <location>
        <begin position="41"/>
        <end position="64"/>
    </location>
</feature>
<feature type="transmembrane region" description="Helical" evidence="7">
    <location>
        <begin position="209"/>
        <end position="228"/>
    </location>
</feature>
<comment type="caution">
    <text evidence="8">The sequence shown here is derived from an EMBL/GenBank/DDBJ whole genome shotgun (WGS) entry which is preliminary data.</text>
</comment>
<evidence type="ECO:0000256" key="2">
    <source>
        <dbReference type="ARBA" id="ARBA00022448"/>
    </source>
</evidence>
<evidence type="ECO:0008006" key="10">
    <source>
        <dbReference type="Google" id="ProtNLM"/>
    </source>
</evidence>
<feature type="transmembrane region" description="Helical" evidence="7">
    <location>
        <begin position="338"/>
        <end position="360"/>
    </location>
</feature>
<evidence type="ECO:0000313" key="8">
    <source>
        <dbReference type="EMBL" id="GAA1708442.1"/>
    </source>
</evidence>
<evidence type="ECO:0000256" key="3">
    <source>
        <dbReference type="ARBA" id="ARBA00022475"/>
    </source>
</evidence>
<evidence type="ECO:0000313" key="9">
    <source>
        <dbReference type="Proteomes" id="UP001500618"/>
    </source>
</evidence>
<dbReference type="EMBL" id="BAAANY010000032">
    <property type="protein sequence ID" value="GAA1708442.1"/>
    <property type="molecule type" value="Genomic_DNA"/>
</dbReference>
<dbReference type="InterPro" id="IPR010290">
    <property type="entry name" value="TM_effector"/>
</dbReference>
<feature type="transmembrane region" description="Helical" evidence="7">
    <location>
        <begin position="12"/>
        <end position="35"/>
    </location>
</feature>
<keyword evidence="3" id="KW-1003">Cell membrane</keyword>
<dbReference type="Proteomes" id="UP001500618">
    <property type="component" value="Unassembled WGS sequence"/>
</dbReference>
<comment type="subcellular location">
    <subcellularLocation>
        <location evidence="1">Cell membrane</location>
        <topology evidence="1">Multi-pass membrane protein</topology>
    </subcellularLocation>
</comment>
<dbReference type="InterPro" id="IPR036259">
    <property type="entry name" value="MFS_trans_sf"/>
</dbReference>
<feature type="transmembrane region" description="Helical" evidence="7">
    <location>
        <begin position="277"/>
        <end position="294"/>
    </location>
</feature>
<evidence type="ECO:0000256" key="5">
    <source>
        <dbReference type="ARBA" id="ARBA00022989"/>
    </source>
</evidence>
<dbReference type="SUPFAM" id="SSF103473">
    <property type="entry name" value="MFS general substrate transporter"/>
    <property type="match status" value="1"/>
</dbReference>
<dbReference type="CDD" id="cd06173">
    <property type="entry name" value="MFS_MefA_like"/>
    <property type="match status" value="1"/>
</dbReference>
<keyword evidence="5 7" id="KW-1133">Transmembrane helix</keyword>
<keyword evidence="2" id="KW-0813">Transport</keyword>
<feature type="transmembrane region" description="Helical" evidence="7">
    <location>
        <begin position="366"/>
        <end position="389"/>
    </location>
</feature>
<proteinExistence type="predicted"/>
<sequence length="393" mass="39806">MLREPVLRRILTGVLVSSLGDGMAVVAVAWLAIQIAPVSQAGVWTGLAVAAYALPAALGTVVLAPLVRSMASSRLIALDAILRAVALGAVAALGIAGLLHPVVYVVLLAFSSLLHAWGNAGAYTLVSERLDGPDRVTGNALLSTASQASVVVGPALAGGIVAIAGPSWVIGLDALSFVVLAAVSWKVGRGAQPTTVPSGPPGSAWKVIAGSRQLLGLLVITCVFYFLYGPVEVALPLHVADDLRGSAGVLGILLAVFGVGALIGGLCAGLLPRRSPWLVVIVIIVGWGAALLPVGLSRTLLPAMIGMTLGGLIYGPYMAMSTELFQRVSAPELLSRVLAVRGAIVIPAVSLGTLIGGPIVNVFGAPAALTASALLTVALGLVLGLVVLVRRYQ</sequence>
<dbReference type="Gene3D" id="1.20.1250.20">
    <property type="entry name" value="MFS general substrate transporter like domains"/>
    <property type="match status" value="1"/>
</dbReference>
<accession>A0ABN2IN92</accession>
<feature type="transmembrane region" description="Helical" evidence="7">
    <location>
        <begin position="138"/>
        <end position="162"/>
    </location>
</feature>
<evidence type="ECO:0000256" key="4">
    <source>
        <dbReference type="ARBA" id="ARBA00022692"/>
    </source>
</evidence>
<dbReference type="PANTHER" id="PTHR23513">
    <property type="entry name" value="INTEGRAL MEMBRANE EFFLUX PROTEIN-RELATED"/>
    <property type="match status" value="1"/>
</dbReference>
<evidence type="ECO:0000256" key="7">
    <source>
        <dbReference type="SAM" id="Phobius"/>
    </source>
</evidence>
<keyword evidence="6 7" id="KW-0472">Membrane</keyword>
<name>A0ABN2IN92_9ACTN</name>
<dbReference type="PANTHER" id="PTHR23513:SF11">
    <property type="entry name" value="STAPHYLOFERRIN A TRANSPORTER"/>
    <property type="match status" value="1"/>
</dbReference>
<dbReference type="Pfam" id="PF05977">
    <property type="entry name" value="MFS_3"/>
    <property type="match status" value="1"/>
</dbReference>
<evidence type="ECO:0000256" key="6">
    <source>
        <dbReference type="ARBA" id="ARBA00023136"/>
    </source>
</evidence>
<keyword evidence="4 7" id="KW-0812">Transmembrane</keyword>
<feature type="transmembrane region" description="Helical" evidence="7">
    <location>
        <begin position="248"/>
        <end position="270"/>
    </location>
</feature>
<protein>
    <recommendedName>
        <fullName evidence="10">MFS transporter</fullName>
    </recommendedName>
</protein>